<dbReference type="Pfam" id="PF04071">
    <property type="entry name" value="zf-like"/>
    <property type="match status" value="1"/>
</dbReference>
<dbReference type="AlphaFoldDB" id="A0A9D2MLR4"/>
<comment type="caution">
    <text evidence="2">The sequence shown here is derived from an EMBL/GenBank/DDBJ whole genome shotgun (WGS) entry which is preliminary data.</text>
</comment>
<reference evidence="2" key="2">
    <citation type="submission" date="2021-04" db="EMBL/GenBank/DDBJ databases">
        <authorList>
            <person name="Gilroy R."/>
        </authorList>
    </citation>
    <scope>NUCLEOTIDE SEQUENCE</scope>
    <source>
        <strain evidence="2">CHK192-8294</strain>
    </source>
</reference>
<gene>
    <name evidence="2" type="ORF">H9712_04315</name>
</gene>
<reference evidence="2" key="1">
    <citation type="journal article" date="2021" name="PeerJ">
        <title>Extensive microbial diversity within the chicken gut microbiome revealed by metagenomics and culture.</title>
        <authorList>
            <person name="Gilroy R."/>
            <person name="Ravi A."/>
            <person name="Getino M."/>
            <person name="Pursley I."/>
            <person name="Horton D.L."/>
            <person name="Alikhan N.F."/>
            <person name="Baker D."/>
            <person name="Gharbi K."/>
            <person name="Hall N."/>
            <person name="Watson M."/>
            <person name="Adriaenssens E.M."/>
            <person name="Foster-Nyarko E."/>
            <person name="Jarju S."/>
            <person name="Secka A."/>
            <person name="Antonio M."/>
            <person name="Oren A."/>
            <person name="Chaudhuri R.R."/>
            <person name="La Ragione R."/>
            <person name="Hildebrand F."/>
            <person name="Pallen M.J."/>
        </authorList>
    </citation>
    <scope>NUCLEOTIDE SEQUENCE</scope>
    <source>
        <strain evidence="2">CHK192-8294</strain>
    </source>
</reference>
<organism evidence="2 3">
    <name type="scientific">Candidatus Flavonifractor intestinigallinarum</name>
    <dbReference type="NCBI Taxonomy" id="2838586"/>
    <lineage>
        <taxon>Bacteria</taxon>
        <taxon>Bacillati</taxon>
        <taxon>Bacillota</taxon>
        <taxon>Clostridia</taxon>
        <taxon>Eubacteriales</taxon>
        <taxon>Oscillospiraceae</taxon>
        <taxon>Flavonifractor</taxon>
    </lineage>
</organism>
<protein>
    <submittedName>
        <fullName evidence="2">Cysteine-rich small domain-containing protein</fullName>
    </submittedName>
</protein>
<dbReference type="Proteomes" id="UP000823921">
    <property type="component" value="Unassembled WGS sequence"/>
</dbReference>
<proteinExistence type="predicted"/>
<feature type="domain" description="Cysteine-rich small" evidence="1">
    <location>
        <begin position="13"/>
        <end position="92"/>
    </location>
</feature>
<sequence length="101" mass="11936">MEENKPYWEGKHFSFYTNKECEYYPCHKVPEGQDFNCLFCYCPLYMLGRDCGGNFKYLDSGIKDCSNCTLPHKRENYGYIAAKFQEIAKAMADREREAEQK</sequence>
<evidence type="ECO:0000313" key="2">
    <source>
        <dbReference type="EMBL" id="HJB80184.1"/>
    </source>
</evidence>
<evidence type="ECO:0000313" key="3">
    <source>
        <dbReference type="Proteomes" id="UP000823921"/>
    </source>
</evidence>
<evidence type="ECO:0000259" key="1">
    <source>
        <dbReference type="Pfam" id="PF04071"/>
    </source>
</evidence>
<dbReference type="EMBL" id="DWXO01000046">
    <property type="protein sequence ID" value="HJB80184.1"/>
    <property type="molecule type" value="Genomic_DNA"/>
</dbReference>
<accession>A0A9D2MLR4</accession>
<dbReference type="InterPro" id="IPR007212">
    <property type="entry name" value="Zf-like"/>
</dbReference>
<name>A0A9D2MLR4_9FIRM</name>